<dbReference type="SUPFAM" id="SSF54909">
    <property type="entry name" value="Dimeric alpha+beta barrel"/>
    <property type="match status" value="1"/>
</dbReference>
<dbReference type="RefSeq" id="WP_045679531.1">
    <property type="nucleotide sequence ID" value="NZ_CP010803.1"/>
</dbReference>
<dbReference type="InterPro" id="IPR011008">
    <property type="entry name" value="Dimeric_a/b-barrel"/>
</dbReference>
<dbReference type="PATRIC" id="fig|1486262.3.peg.686"/>
<reference evidence="1 2" key="1">
    <citation type="journal article" date="2015" name="Genome Announc.">
        <title>Complete genome sequence of Martelella endophytica YC6887, which has antifungal activity associated with a halophyte.</title>
        <authorList>
            <person name="Khan A."/>
            <person name="Khan H."/>
            <person name="Chung E.J."/>
            <person name="Hossain M.T."/>
            <person name="Chung Y.R."/>
        </authorList>
    </citation>
    <scope>NUCLEOTIDE SEQUENCE [LARGE SCALE GENOMIC DNA]</scope>
    <source>
        <strain evidence="1">YC6887</strain>
    </source>
</reference>
<dbReference type="PANTHER" id="PTHR43239">
    <property type="entry name" value="UPF0734 PROTEIN DDB_G0273871/DDB_G0273177"/>
    <property type="match status" value="1"/>
</dbReference>
<dbReference type="InterPro" id="IPR052996">
    <property type="entry name" value="Carb_Metab_Mutarotase"/>
</dbReference>
<evidence type="ECO:0000313" key="1">
    <source>
        <dbReference type="EMBL" id="AJY44940.1"/>
    </source>
</evidence>
<dbReference type="STRING" id="1486262.TM49_03365"/>
<sequence>MSTVRKCFAVDLHDDPALIERYREFHKPGGPPKAVTEAIRADDIRVLEIYLVGNRMFMIMEQGDDFDATAKAERDAENPDVTAWDDMMKTTYQKRLPFAPEGSTWIEMERIYSLDEQ</sequence>
<dbReference type="GO" id="GO:0016857">
    <property type="term" value="F:racemase and epimerase activity, acting on carbohydrates and derivatives"/>
    <property type="evidence" value="ECO:0007669"/>
    <property type="project" value="InterPro"/>
</dbReference>
<accession>A0A0D5LLY0</accession>
<dbReference type="HOGENOM" id="CLU_100689_4_0_5"/>
<dbReference type="EMBL" id="CP010803">
    <property type="protein sequence ID" value="AJY44940.1"/>
    <property type="molecule type" value="Genomic_DNA"/>
</dbReference>
<name>A0A0D5LLY0_MAREN</name>
<dbReference type="Gene3D" id="3.30.70.100">
    <property type="match status" value="1"/>
</dbReference>
<protein>
    <recommendedName>
        <fullName evidence="3">L-fucose mutarotase</fullName>
    </recommendedName>
</protein>
<dbReference type="InterPro" id="IPR008000">
    <property type="entry name" value="Rham/fucose_mutarotase"/>
</dbReference>
<dbReference type="Pfam" id="PF05336">
    <property type="entry name" value="rhaM"/>
    <property type="match status" value="1"/>
</dbReference>
<evidence type="ECO:0008006" key="3">
    <source>
        <dbReference type="Google" id="ProtNLM"/>
    </source>
</evidence>
<dbReference type="Proteomes" id="UP000032611">
    <property type="component" value="Chromosome"/>
</dbReference>
<organism evidence="1 2">
    <name type="scientific">Martelella endophytica</name>
    <dbReference type="NCBI Taxonomy" id="1486262"/>
    <lineage>
        <taxon>Bacteria</taxon>
        <taxon>Pseudomonadati</taxon>
        <taxon>Pseudomonadota</taxon>
        <taxon>Alphaproteobacteria</taxon>
        <taxon>Hyphomicrobiales</taxon>
        <taxon>Aurantimonadaceae</taxon>
        <taxon>Martelella</taxon>
    </lineage>
</organism>
<dbReference type="OrthoDB" id="7272712at2"/>
<gene>
    <name evidence="1" type="ORF">TM49_03365</name>
</gene>
<dbReference type="PANTHER" id="PTHR43239:SF1">
    <property type="entry name" value="UPF0734 PROTEIN DDB_G0273871_DDB_G0273177"/>
    <property type="match status" value="1"/>
</dbReference>
<dbReference type="KEGG" id="mey:TM49_03365"/>
<dbReference type="AlphaFoldDB" id="A0A0D5LLY0"/>
<keyword evidence="2" id="KW-1185">Reference proteome</keyword>
<evidence type="ECO:0000313" key="2">
    <source>
        <dbReference type="Proteomes" id="UP000032611"/>
    </source>
</evidence>
<proteinExistence type="predicted"/>